<protein>
    <submittedName>
        <fullName evidence="2">Uncharacterized protein</fullName>
    </submittedName>
</protein>
<feature type="non-terminal residue" evidence="2">
    <location>
        <position position="1"/>
    </location>
</feature>
<sequence length="74" mass="8056">EMSSSGIGQTESTSESFGTDWTLSTARSPQTVQESISIKAGDDMPQSPKIGPEELSKKKLHSQQLQNIKYLTQA</sequence>
<feature type="non-terminal residue" evidence="2">
    <location>
        <position position="74"/>
    </location>
</feature>
<name>A0A0B6YEG0_9EUPU</name>
<evidence type="ECO:0000313" key="2">
    <source>
        <dbReference type="EMBL" id="CEK54603.1"/>
    </source>
</evidence>
<feature type="compositionally biased region" description="Polar residues" evidence="1">
    <location>
        <begin position="1"/>
        <end position="36"/>
    </location>
</feature>
<organism evidence="2">
    <name type="scientific">Arion vulgaris</name>
    <dbReference type="NCBI Taxonomy" id="1028688"/>
    <lineage>
        <taxon>Eukaryota</taxon>
        <taxon>Metazoa</taxon>
        <taxon>Spiralia</taxon>
        <taxon>Lophotrochozoa</taxon>
        <taxon>Mollusca</taxon>
        <taxon>Gastropoda</taxon>
        <taxon>Heterobranchia</taxon>
        <taxon>Euthyneura</taxon>
        <taxon>Panpulmonata</taxon>
        <taxon>Eupulmonata</taxon>
        <taxon>Stylommatophora</taxon>
        <taxon>Helicina</taxon>
        <taxon>Arionoidea</taxon>
        <taxon>Arionidae</taxon>
        <taxon>Arion</taxon>
    </lineage>
</organism>
<reference evidence="2" key="1">
    <citation type="submission" date="2014-12" db="EMBL/GenBank/DDBJ databases">
        <title>Insight into the proteome of Arion vulgaris.</title>
        <authorList>
            <person name="Aradska J."/>
            <person name="Bulat T."/>
            <person name="Smidak R."/>
            <person name="Sarate P."/>
            <person name="Gangsoo J."/>
            <person name="Sialana F."/>
            <person name="Bilban M."/>
            <person name="Lubec G."/>
        </authorList>
    </citation>
    <scope>NUCLEOTIDE SEQUENCE</scope>
    <source>
        <tissue evidence="2">Skin</tissue>
    </source>
</reference>
<dbReference type="AlphaFoldDB" id="A0A0B6YEG0"/>
<gene>
    <name evidence="2" type="primary">ORF23222</name>
</gene>
<evidence type="ECO:0000256" key="1">
    <source>
        <dbReference type="SAM" id="MobiDB-lite"/>
    </source>
</evidence>
<proteinExistence type="predicted"/>
<dbReference type="EMBL" id="HACG01007738">
    <property type="protein sequence ID" value="CEK54603.1"/>
    <property type="molecule type" value="Transcribed_RNA"/>
</dbReference>
<feature type="region of interest" description="Disordered" evidence="1">
    <location>
        <begin position="1"/>
        <end position="63"/>
    </location>
</feature>
<accession>A0A0B6YEG0</accession>